<evidence type="ECO:0000313" key="1">
    <source>
        <dbReference type="EMBL" id="KAJ8686549.1"/>
    </source>
</evidence>
<comment type="caution">
    <text evidence="1">The sequence shown here is derived from an EMBL/GenBank/DDBJ whole genome shotgun (WGS) entry which is preliminary data.</text>
</comment>
<gene>
    <name evidence="1" type="ORF">QAD02_022343</name>
</gene>
<evidence type="ECO:0000313" key="2">
    <source>
        <dbReference type="Proteomes" id="UP001239111"/>
    </source>
</evidence>
<keyword evidence="2" id="KW-1185">Reference proteome</keyword>
<organism evidence="1 2">
    <name type="scientific">Eretmocerus hayati</name>
    <dbReference type="NCBI Taxonomy" id="131215"/>
    <lineage>
        <taxon>Eukaryota</taxon>
        <taxon>Metazoa</taxon>
        <taxon>Ecdysozoa</taxon>
        <taxon>Arthropoda</taxon>
        <taxon>Hexapoda</taxon>
        <taxon>Insecta</taxon>
        <taxon>Pterygota</taxon>
        <taxon>Neoptera</taxon>
        <taxon>Endopterygota</taxon>
        <taxon>Hymenoptera</taxon>
        <taxon>Apocrita</taxon>
        <taxon>Proctotrupomorpha</taxon>
        <taxon>Chalcidoidea</taxon>
        <taxon>Aphelinidae</taxon>
        <taxon>Aphelininae</taxon>
        <taxon>Eretmocerus</taxon>
    </lineage>
</organism>
<protein>
    <submittedName>
        <fullName evidence="1">Uncharacterized protein</fullName>
    </submittedName>
</protein>
<proteinExistence type="predicted"/>
<reference evidence="1" key="1">
    <citation type="submission" date="2023-04" db="EMBL/GenBank/DDBJ databases">
        <title>A chromosome-level genome assembly of the parasitoid wasp Eretmocerus hayati.</title>
        <authorList>
            <person name="Zhong Y."/>
            <person name="Liu S."/>
            <person name="Liu Y."/>
        </authorList>
    </citation>
    <scope>NUCLEOTIDE SEQUENCE</scope>
    <source>
        <strain evidence="1">ZJU_SS_LIU_2023</strain>
    </source>
</reference>
<dbReference type="EMBL" id="CM056741">
    <property type="protein sequence ID" value="KAJ8686549.1"/>
    <property type="molecule type" value="Genomic_DNA"/>
</dbReference>
<dbReference type="Proteomes" id="UP001239111">
    <property type="component" value="Chromosome 1"/>
</dbReference>
<accession>A0ACC2PTB1</accession>
<name>A0ACC2PTB1_9HYME</name>
<sequence length="211" mass="24142">MLKYSCRPFLTRFPPQPDSRRPLLVFSRRGLRHRQCRKDPRQRFRVEVSATRSAAKTLASVSASRSPPHVVPQRPSPAFPRRGLRHTQCRRDPCWCFRVEVSATISAAETLAGIFASRSLPQSVPQRPLLAFSRRGLRHNQCRRDPCWHFRVEVSATISAAETLAGVSDPVLNQFVSQYICHARFLLETQRSVLFVGVTSREKFILEVSIY</sequence>